<evidence type="ECO:0000256" key="1">
    <source>
        <dbReference type="ARBA" id="ARBA00022598"/>
    </source>
</evidence>
<organism evidence="9 10">
    <name type="scientific">Lihuaxuella thermophila</name>
    <dbReference type="NCBI Taxonomy" id="1173111"/>
    <lineage>
        <taxon>Bacteria</taxon>
        <taxon>Bacillati</taxon>
        <taxon>Bacillota</taxon>
        <taxon>Bacilli</taxon>
        <taxon>Bacillales</taxon>
        <taxon>Thermoactinomycetaceae</taxon>
        <taxon>Lihuaxuella</taxon>
    </lineage>
</organism>
<dbReference type="NCBIfam" id="TIGR01143">
    <property type="entry name" value="murF"/>
    <property type="match status" value="1"/>
</dbReference>
<dbReference type="Pfam" id="PF08245">
    <property type="entry name" value="Mur_ligase_M"/>
    <property type="match status" value="1"/>
</dbReference>
<keyword evidence="5 6" id="KW-0131">Cell cycle</keyword>
<sequence length="458" mass="50158">MKTISLGTLAKIAKGRLLSGNPSATVNAVNFGKPKKLQRHHVYFYTRKINWSKQLAAIKRVRPLAVVLPAGISSPSIPSGIGVIRVQDAFTAFWNVAKWNWSQISVKVVGITGSAGKSTTTEMLASILKYRWPMVKTEGNLNTFSFLPSYLVRLQPKHKLLLLEMGMKSLNNIKRQCQVVRPGIGVVTNVGEAHAGSLGGLDLVVRAKQEMVDGVRPGGTLFLNADDEGSQKLSVRNFRGTLKKFGIHNPADIRGRNVRFTGRGMAFDVEINGTVSSFFIPTFGTHNVYNALAAIGVALELGSTIREIQKGLSTFRTPKMRLQTIRSHSGRLLINDAWNANPSAMAAGLEVLKLLSGSRPSIAVLGDMLELGNLTKSSHEKIGKLVAKLGINQLITIGKKGRLIAESAVKHGMNKNNVFSYSTHDQVVRHIRRTPVNSVVYFKASRKLKLEKVVQQLR</sequence>
<comment type="function">
    <text evidence="6">Involved in cell wall formation. Catalyzes the final step in the synthesis of UDP-N-acetylmuramoyl-pentapeptide, the precursor of murein.</text>
</comment>
<keyword evidence="4" id="KW-0067">ATP-binding</keyword>
<dbReference type="Gene3D" id="3.90.190.20">
    <property type="entry name" value="Mur ligase, C-terminal domain"/>
    <property type="match status" value="1"/>
</dbReference>
<dbReference type="PANTHER" id="PTHR43024:SF1">
    <property type="entry name" value="UDP-N-ACETYLMURAMOYL-TRIPEPTIDE--D-ALANYL-D-ALANINE LIGASE"/>
    <property type="match status" value="1"/>
</dbReference>
<dbReference type="GO" id="GO:0051301">
    <property type="term" value="P:cell division"/>
    <property type="evidence" value="ECO:0007669"/>
    <property type="project" value="UniProtKB-KW"/>
</dbReference>
<feature type="domain" description="Mur ligase central" evidence="8">
    <location>
        <begin position="111"/>
        <end position="298"/>
    </location>
</feature>
<comment type="subcellular location">
    <subcellularLocation>
        <location evidence="6">Cytoplasm</location>
    </subcellularLocation>
</comment>
<dbReference type="UniPathway" id="UPA00219"/>
<dbReference type="Gene3D" id="3.40.1190.10">
    <property type="entry name" value="Mur-like, catalytic domain"/>
    <property type="match status" value="1"/>
</dbReference>
<dbReference type="GO" id="GO:0047480">
    <property type="term" value="F:UDP-N-acetylmuramoyl-tripeptide-D-alanyl-D-alanine ligase activity"/>
    <property type="evidence" value="ECO:0007669"/>
    <property type="project" value="UniProtKB-EC"/>
</dbReference>
<dbReference type="SUPFAM" id="SSF53244">
    <property type="entry name" value="MurD-like peptide ligases, peptide-binding domain"/>
    <property type="match status" value="1"/>
</dbReference>
<keyword evidence="6" id="KW-0133">Cell shape</keyword>
<keyword evidence="2 6" id="KW-0132">Cell division</keyword>
<proteinExistence type="predicted"/>
<dbReference type="GO" id="GO:0008766">
    <property type="term" value="F:UDP-N-acetylmuramoylalanyl-D-glutamyl-2,6-diaminopimelate-D-alanyl-D-alanine ligase activity"/>
    <property type="evidence" value="ECO:0007669"/>
    <property type="project" value="RHEA"/>
</dbReference>
<evidence type="ECO:0000256" key="3">
    <source>
        <dbReference type="ARBA" id="ARBA00022741"/>
    </source>
</evidence>
<dbReference type="Proteomes" id="UP000199695">
    <property type="component" value="Unassembled WGS sequence"/>
</dbReference>
<dbReference type="STRING" id="1173111.SAMN05444955_11119"/>
<dbReference type="InterPro" id="IPR036615">
    <property type="entry name" value="Mur_ligase_C_dom_sf"/>
</dbReference>
<reference evidence="9 10" key="1">
    <citation type="submission" date="2016-10" db="EMBL/GenBank/DDBJ databases">
        <authorList>
            <person name="de Groot N.N."/>
        </authorList>
    </citation>
    <scope>NUCLEOTIDE SEQUENCE [LARGE SCALE GENOMIC DNA]</scope>
    <source>
        <strain evidence="9 10">DSM 46701</strain>
    </source>
</reference>
<name>A0A1H8GE44_9BACL</name>
<dbReference type="AlphaFoldDB" id="A0A1H8GE44"/>
<comment type="catalytic activity">
    <reaction evidence="6">
        <text>D-alanyl-D-alanine + UDP-N-acetyl-alpha-D-muramoyl-L-alanyl-gamma-D-glutamyl-meso-2,6-diaminopimelate + ATP = UDP-N-acetyl-alpha-D-muramoyl-L-alanyl-gamma-D-glutamyl-meso-2,6-diaminopimeloyl-D-alanyl-D-alanine + ADP + phosphate + H(+)</text>
        <dbReference type="Rhea" id="RHEA:28374"/>
        <dbReference type="ChEBI" id="CHEBI:15378"/>
        <dbReference type="ChEBI" id="CHEBI:30616"/>
        <dbReference type="ChEBI" id="CHEBI:43474"/>
        <dbReference type="ChEBI" id="CHEBI:57822"/>
        <dbReference type="ChEBI" id="CHEBI:61386"/>
        <dbReference type="ChEBI" id="CHEBI:83905"/>
        <dbReference type="ChEBI" id="CHEBI:456216"/>
        <dbReference type="EC" id="6.3.2.10"/>
    </reaction>
</comment>
<protein>
    <recommendedName>
        <fullName evidence="6">UDP-N-acetylmuramoyl-tripeptide--D-alanyl-D-alanine ligase</fullName>
        <ecNumber evidence="6">6.3.2.10</ecNumber>
    </recommendedName>
</protein>
<keyword evidence="10" id="KW-1185">Reference proteome</keyword>
<keyword evidence="3" id="KW-0547">Nucleotide-binding</keyword>
<evidence type="ECO:0000259" key="8">
    <source>
        <dbReference type="Pfam" id="PF08245"/>
    </source>
</evidence>
<dbReference type="GO" id="GO:0071555">
    <property type="term" value="P:cell wall organization"/>
    <property type="evidence" value="ECO:0007669"/>
    <property type="project" value="UniProtKB-KW"/>
</dbReference>
<dbReference type="RefSeq" id="WP_170839918.1">
    <property type="nucleotide sequence ID" value="NZ_FOCQ01000011.1"/>
</dbReference>
<gene>
    <name evidence="9" type="ORF">SAMN05444955_11119</name>
</gene>
<dbReference type="PANTHER" id="PTHR43024">
    <property type="entry name" value="UDP-N-ACETYLMURAMOYL-TRIPEPTIDE--D-ALANYL-D-ALANINE LIGASE"/>
    <property type="match status" value="1"/>
</dbReference>
<evidence type="ECO:0000259" key="7">
    <source>
        <dbReference type="Pfam" id="PF02875"/>
    </source>
</evidence>
<dbReference type="GO" id="GO:0009252">
    <property type="term" value="P:peptidoglycan biosynthetic process"/>
    <property type="evidence" value="ECO:0007669"/>
    <property type="project" value="UniProtKB-UniPathway"/>
</dbReference>
<evidence type="ECO:0000256" key="5">
    <source>
        <dbReference type="ARBA" id="ARBA00023306"/>
    </source>
</evidence>
<dbReference type="InterPro" id="IPR005863">
    <property type="entry name" value="UDP-N-AcMur_synth"/>
</dbReference>
<accession>A0A1H8GE44</accession>
<evidence type="ECO:0000313" key="9">
    <source>
        <dbReference type="EMBL" id="SEN42282.1"/>
    </source>
</evidence>
<evidence type="ECO:0000256" key="4">
    <source>
        <dbReference type="ARBA" id="ARBA00022840"/>
    </source>
</evidence>
<evidence type="ECO:0000256" key="6">
    <source>
        <dbReference type="RuleBase" id="RU004136"/>
    </source>
</evidence>
<dbReference type="EC" id="6.3.2.10" evidence="6"/>
<dbReference type="InterPro" id="IPR036565">
    <property type="entry name" value="Mur-like_cat_sf"/>
</dbReference>
<dbReference type="GO" id="GO:0005737">
    <property type="term" value="C:cytoplasm"/>
    <property type="evidence" value="ECO:0007669"/>
    <property type="project" value="UniProtKB-SubCell"/>
</dbReference>
<keyword evidence="6" id="KW-0573">Peptidoglycan synthesis</keyword>
<dbReference type="InterPro" id="IPR013221">
    <property type="entry name" value="Mur_ligase_cen"/>
</dbReference>
<keyword evidence="1 9" id="KW-0436">Ligase</keyword>
<evidence type="ECO:0000256" key="2">
    <source>
        <dbReference type="ARBA" id="ARBA00022618"/>
    </source>
</evidence>
<dbReference type="GO" id="GO:0005524">
    <property type="term" value="F:ATP binding"/>
    <property type="evidence" value="ECO:0007669"/>
    <property type="project" value="UniProtKB-KW"/>
</dbReference>
<evidence type="ECO:0000313" key="10">
    <source>
        <dbReference type="Proteomes" id="UP000199695"/>
    </source>
</evidence>
<dbReference type="SUPFAM" id="SSF53623">
    <property type="entry name" value="MurD-like peptide ligases, catalytic domain"/>
    <property type="match status" value="1"/>
</dbReference>
<dbReference type="Pfam" id="PF02875">
    <property type="entry name" value="Mur_ligase_C"/>
    <property type="match status" value="1"/>
</dbReference>
<dbReference type="EMBL" id="FOCQ01000011">
    <property type="protein sequence ID" value="SEN42282.1"/>
    <property type="molecule type" value="Genomic_DNA"/>
</dbReference>
<dbReference type="InterPro" id="IPR004101">
    <property type="entry name" value="Mur_ligase_C"/>
</dbReference>
<dbReference type="InterPro" id="IPR051046">
    <property type="entry name" value="MurCDEF_CellWall_CoF430Synth"/>
</dbReference>
<keyword evidence="6" id="KW-0961">Cell wall biogenesis/degradation</keyword>
<comment type="pathway">
    <text evidence="6">Cell wall biogenesis; peptidoglycan biosynthesis.</text>
</comment>
<dbReference type="GO" id="GO:0008360">
    <property type="term" value="P:regulation of cell shape"/>
    <property type="evidence" value="ECO:0007669"/>
    <property type="project" value="UniProtKB-KW"/>
</dbReference>
<feature type="domain" description="Mur ligase C-terminal" evidence="7">
    <location>
        <begin position="320"/>
        <end position="445"/>
    </location>
</feature>